<dbReference type="Proteomes" id="UP000217676">
    <property type="component" value="Chromosome"/>
</dbReference>
<organism evidence="3 4">
    <name type="scientific">Streptomyces laurentii</name>
    <dbReference type="NCBI Taxonomy" id="39478"/>
    <lineage>
        <taxon>Bacteria</taxon>
        <taxon>Bacillati</taxon>
        <taxon>Actinomycetota</taxon>
        <taxon>Actinomycetes</taxon>
        <taxon>Kitasatosporales</taxon>
        <taxon>Streptomycetaceae</taxon>
        <taxon>Streptomyces</taxon>
    </lineage>
</organism>
<evidence type="ECO:0000256" key="1">
    <source>
        <dbReference type="SAM" id="MobiDB-lite"/>
    </source>
</evidence>
<dbReference type="Gene3D" id="3.40.630.30">
    <property type="match status" value="1"/>
</dbReference>
<dbReference type="PANTHER" id="PTHR39173">
    <property type="entry name" value="ACETYLTRANSFERASE"/>
    <property type="match status" value="1"/>
</dbReference>
<keyword evidence="4" id="KW-1185">Reference proteome</keyword>
<dbReference type="InterPro" id="IPR016181">
    <property type="entry name" value="Acyl_CoA_acyltransferase"/>
</dbReference>
<feature type="region of interest" description="Disordered" evidence="1">
    <location>
        <begin position="1"/>
        <end position="25"/>
    </location>
</feature>
<dbReference type="KEGG" id="slau:SLA_0163"/>
<evidence type="ECO:0000259" key="2">
    <source>
        <dbReference type="PROSITE" id="PS51186"/>
    </source>
</evidence>
<accession>A0A170RVX6</accession>
<dbReference type="PANTHER" id="PTHR39173:SF1">
    <property type="entry name" value="ACETYLTRANSFERASE"/>
    <property type="match status" value="1"/>
</dbReference>
<reference evidence="3 4" key="1">
    <citation type="journal article" date="2016" name="Genome Announc.">
        <title>Complete Genome Sequence of Thiostrepton-Producing Streptomyces laurentii ATCC 31255.</title>
        <authorList>
            <person name="Doi K."/>
            <person name="Fujino Y."/>
            <person name="Nagayoshi Y."/>
            <person name="Ohshima T."/>
            <person name="Ogata S."/>
        </authorList>
    </citation>
    <scope>NUCLEOTIDE SEQUENCE [LARGE SCALE GENOMIC DNA]</scope>
    <source>
        <strain evidence="3 4">ATCC 31255</strain>
    </source>
</reference>
<dbReference type="InterPro" id="IPR000182">
    <property type="entry name" value="GNAT_dom"/>
</dbReference>
<sequence>MRTRPDPGGLPEKNSNPLERGPRYRRRMPQLIAPTPRLHASWLAAHAEWAPGGDPGRAGLWLAAEGDDFTDPEVFAGWVALLRDQAGHARPLPGGRVPTAHWWIAEHGIVLGAIDLRHALDAFLSEAGGHVGYSVRPSARRRGLATWALGTVLPEARLLGLDRLLLVCDAANTASARVIVRNGGVLEDVRTTRHGVKNRYWIDL</sequence>
<dbReference type="AlphaFoldDB" id="A0A170RVX6"/>
<dbReference type="SUPFAM" id="SSF55729">
    <property type="entry name" value="Acyl-CoA N-acyltransferases (Nat)"/>
    <property type="match status" value="1"/>
</dbReference>
<evidence type="ECO:0000313" key="4">
    <source>
        <dbReference type="Proteomes" id="UP000217676"/>
    </source>
</evidence>
<evidence type="ECO:0000313" key="3">
    <source>
        <dbReference type="EMBL" id="BAU81118.1"/>
    </source>
</evidence>
<dbReference type="GO" id="GO:0016747">
    <property type="term" value="F:acyltransferase activity, transferring groups other than amino-acyl groups"/>
    <property type="evidence" value="ECO:0007669"/>
    <property type="project" value="InterPro"/>
</dbReference>
<proteinExistence type="predicted"/>
<keyword evidence="3" id="KW-0808">Transferase</keyword>
<dbReference type="PROSITE" id="PS51186">
    <property type="entry name" value="GNAT"/>
    <property type="match status" value="1"/>
</dbReference>
<dbReference type="EMBL" id="AP017424">
    <property type="protein sequence ID" value="BAU81118.1"/>
    <property type="molecule type" value="Genomic_DNA"/>
</dbReference>
<feature type="domain" description="N-acetyltransferase" evidence="2">
    <location>
        <begin position="64"/>
        <end position="204"/>
    </location>
</feature>
<name>A0A170RVX6_STRLU</name>
<gene>
    <name evidence="3" type="ORF">SLA_0163</name>
</gene>
<protein>
    <submittedName>
        <fullName evidence="3">N-acetyltransferase GCN5</fullName>
    </submittedName>
</protein>
<dbReference type="Pfam" id="PF13302">
    <property type="entry name" value="Acetyltransf_3"/>
    <property type="match status" value="1"/>
</dbReference>